<dbReference type="GO" id="GO:0042803">
    <property type="term" value="F:protein homodimerization activity"/>
    <property type="evidence" value="ECO:0007669"/>
    <property type="project" value="InterPro"/>
</dbReference>
<comment type="caution">
    <text evidence="13">The sequence shown here is derived from an EMBL/GenBank/DDBJ whole genome shotgun (WGS) entry which is preliminary data.</text>
</comment>
<comment type="subcellular location">
    <subcellularLocation>
        <location evidence="1 10">Cytoplasm</location>
    </subcellularLocation>
</comment>
<protein>
    <recommendedName>
        <fullName evidence="8 10">Protein GrpE</fullName>
    </recommendedName>
    <alternativeName>
        <fullName evidence="9 10">HSP-70 cofactor</fullName>
    </alternativeName>
</protein>
<dbReference type="CDD" id="cd00446">
    <property type="entry name" value="GrpE"/>
    <property type="match status" value="1"/>
</dbReference>
<name>A0A7X2PAV8_9SPIO</name>
<dbReference type="InterPro" id="IPR009012">
    <property type="entry name" value="GrpE_head"/>
</dbReference>
<evidence type="ECO:0000256" key="5">
    <source>
        <dbReference type="ARBA" id="ARBA00023016"/>
    </source>
</evidence>
<keyword evidence="4 10" id="KW-0963">Cytoplasm</keyword>
<evidence type="ECO:0000256" key="6">
    <source>
        <dbReference type="ARBA" id="ARBA00023186"/>
    </source>
</evidence>
<evidence type="ECO:0000256" key="10">
    <source>
        <dbReference type="HAMAP-Rule" id="MF_01151"/>
    </source>
</evidence>
<evidence type="ECO:0000256" key="12">
    <source>
        <dbReference type="SAM" id="MobiDB-lite"/>
    </source>
</evidence>
<evidence type="ECO:0000256" key="7">
    <source>
        <dbReference type="ARBA" id="ARBA00053401"/>
    </source>
</evidence>
<dbReference type="EMBL" id="VUNN01000002">
    <property type="protein sequence ID" value="MSU05514.1"/>
    <property type="molecule type" value="Genomic_DNA"/>
</dbReference>
<evidence type="ECO:0000256" key="1">
    <source>
        <dbReference type="ARBA" id="ARBA00004496"/>
    </source>
</evidence>
<dbReference type="SUPFAM" id="SSF51064">
    <property type="entry name" value="Head domain of nucleotide exchange factor GrpE"/>
    <property type="match status" value="1"/>
</dbReference>
<comment type="similarity">
    <text evidence="2 10 11">Belongs to the GrpE family.</text>
</comment>
<dbReference type="Pfam" id="PF01025">
    <property type="entry name" value="GrpE"/>
    <property type="match status" value="1"/>
</dbReference>
<evidence type="ECO:0000256" key="3">
    <source>
        <dbReference type="ARBA" id="ARBA00011738"/>
    </source>
</evidence>
<keyword evidence="14" id="KW-1185">Reference proteome</keyword>
<dbReference type="GO" id="GO:0051082">
    <property type="term" value="F:unfolded protein binding"/>
    <property type="evidence" value="ECO:0007669"/>
    <property type="project" value="TreeGrafter"/>
</dbReference>
<proteinExistence type="inferred from homology"/>
<reference evidence="13 14" key="1">
    <citation type="submission" date="2019-08" db="EMBL/GenBank/DDBJ databases">
        <title>In-depth cultivation of the pig gut microbiome towards novel bacterial diversity and tailored functional studies.</title>
        <authorList>
            <person name="Wylensek D."/>
            <person name="Hitch T.C.A."/>
            <person name="Clavel T."/>
        </authorList>
    </citation>
    <scope>NUCLEOTIDE SEQUENCE [LARGE SCALE GENOMIC DNA]</scope>
    <source>
        <strain evidence="13 14">NM-380-WT-3C1</strain>
    </source>
</reference>
<dbReference type="GO" id="GO:0051087">
    <property type="term" value="F:protein-folding chaperone binding"/>
    <property type="evidence" value="ECO:0007669"/>
    <property type="project" value="InterPro"/>
</dbReference>
<dbReference type="SUPFAM" id="SSF58014">
    <property type="entry name" value="Coiled-coil domain of nucleotide exchange factor GrpE"/>
    <property type="match status" value="1"/>
</dbReference>
<dbReference type="RefSeq" id="WP_154424413.1">
    <property type="nucleotide sequence ID" value="NZ_VUNN01000002.1"/>
</dbReference>
<dbReference type="Proteomes" id="UP000460549">
    <property type="component" value="Unassembled WGS sequence"/>
</dbReference>
<dbReference type="GO" id="GO:0005737">
    <property type="term" value="C:cytoplasm"/>
    <property type="evidence" value="ECO:0007669"/>
    <property type="project" value="UniProtKB-SubCell"/>
</dbReference>
<keyword evidence="6 10" id="KW-0143">Chaperone</keyword>
<dbReference type="HAMAP" id="MF_01151">
    <property type="entry name" value="GrpE"/>
    <property type="match status" value="1"/>
</dbReference>
<gene>
    <name evidence="10" type="primary">grpE</name>
    <name evidence="13" type="ORF">FYJ80_01795</name>
</gene>
<evidence type="ECO:0000313" key="13">
    <source>
        <dbReference type="EMBL" id="MSU05514.1"/>
    </source>
</evidence>
<dbReference type="Gene3D" id="3.90.20.20">
    <property type="match status" value="1"/>
</dbReference>
<comment type="subunit">
    <text evidence="3 10">Homodimer.</text>
</comment>
<dbReference type="GO" id="GO:0006457">
    <property type="term" value="P:protein folding"/>
    <property type="evidence" value="ECO:0007669"/>
    <property type="project" value="InterPro"/>
</dbReference>
<dbReference type="InterPro" id="IPR013805">
    <property type="entry name" value="GrpE_CC"/>
</dbReference>
<evidence type="ECO:0000256" key="4">
    <source>
        <dbReference type="ARBA" id="ARBA00022490"/>
    </source>
</evidence>
<dbReference type="PANTHER" id="PTHR21237">
    <property type="entry name" value="GRPE PROTEIN"/>
    <property type="match status" value="1"/>
</dbReference>
<evidence type="ECO:0000256" key="9">
    <source>
        <dbReference type="ARBA" id="ARBA00076414"/>
    </source>
</evidence>
<dbReference type="InterPro" id="IPR000740">
    <property type="entry name" value="GrpE"/>
</dbReference>
<feature type="region of interest" description="Disordered" evidence="12">
    <location>
        <begin position="1"/>
        <end position="44"/>
    </location>
</feature>
<dbReference type="PANTHER" id="PTHR21237:SF23">
    <property type="entry name" value="GRPE PROTEIN HOMOLOG, MITOCHONDRIAL"/>
    <property type="match status" value="1"/>
</dbReference>
<organism evidence="13 14">
    <name type="scientific">Bullifex porci</name>
    <dbReference type="NCBI Taxonomy" id="2606638"/>
    <lineage>
        <taxon>Bacteria</taxon>
        <taxon>Pseudomonadati</taxon>
        <taxon>Spirochaetota</taxon>
        <taxon>Spirochaetia</taxon>
        <taxon>Spirochaetales</taxon>
        <taxon>Spirochaetaceae</taxon>
        <taxon>Bullifex</taxon>
    </lineage>
</organism>
<evidence type="ECO:0000256" key="8">
    <source>
        <dbReference type="ARBA" id="ARBA00072274"/>
    </source>
</evidence>
<evidence type="ECO:0000256" key="2">
    <source>
        <dbReference type="ARBA" id="ARBA00009054"/>
    </source>
</evidence>
<sequence>MSKKKNEEEIKEEVVAESMDDIKTEEAPCENKEEAKADERDEKISSLEEKLEEKEKEVNELKDKLIRNQADTENYKKRLIKEKEEAVKYANTALIKDLLGPLDDFSRALEAAKNSDNVEAIREGVSMIEDRIYTLLKTNWGLEIIDEANVPFNPNEHEACMMEVSDDAKEETVQLILQKGYKVNGRVVRSAKVKVLKSAD</sequence>
<dbReference type="FunFam" id="2.30.22.10:FF:000001">
    <property type="entry name" value="Protein GrpE"/>
    <property type="match status" value="1"/>
</dbReference>
<dbReference type="AlphaFoldDB" id="A0A7X2PAV8"/>
<dbReference type="Gene3D" id="2.30.22.10">
    <property type="entry name" value="Head domain of nucleotide exchange factor GrpE"/>
    <property type="match status" value="1"/>
</dbReference>
<comment type="function">
    <text evidence="7 10">Participates actively in the response to hyperosmotic and heat shock by preventing the aggregation of stress-denatured proteins, in association with DnaK and GrpE. It is the nucleotide exchange factor for DnaK and may function as a thermosensor. Unfolded proteins bind initially to DnaJ; upon interaction with the DnaJ-bound protein, DnaK hydrolyzes its bound ATP, resulting in the formation of a stable complex. GrpE releases ADP from DnaK; ATP binding to DnaK triggers the release of the substrate protein, thus completing the reaction cycle. Several rounds of ATP-dependent interactions between DnaJ, DnaK and GrpE are required for fully efficient folding.</text>
</comment>
<keyword evidence="5 10" id="KW-0346">Stress response</keyword>
<dbReference type="GO" id="GO:0000774">
    <property type="term" value="F:adenyl-nucleotide exchange factor activity"/>
    <property type="evidence" value="ECO:0007669"/>
    <property type="project" value="InterPro"/>
</dbReference>
<dbReference type="PRINTS" id="PR00773">
    <property type="entry name" value="GRPEPROTEIN"/>
</dbReference>
<evidence type="ECO:0000313" key="14">
    <source>
        <dbReference type="Proteomes" id="UP000460549"/>
    </source>
</evidence>
<accession>A0A7X2PAV8</accession>
<evidence type="ECO:0000256" key="11">
    <source>
        <dbReference type="RuleBase" id="RU004478"/>
    </source>
</evidence>